<evidence type="ECO:0000313" key="3">
    <source>
        <dbReference type="Proteomes" id="UP000655225"/>
    </source>
</evidence>
<keyword evidence="3" id="KW-1185">Reference proteome</keyword>
<protein>
    <submittedName>
        <fullName evidence="2">Uncharacterized protein</fullName>
    </submittedName>
</protein>
<evidence type="ECO:0000313" key="2">
    <source>
        <dbReference type="EMBL" id="KAF8410497.1"/>
    </source>
</evidence>
<proteinExistence type="predicted"/>
<gene>
    <name evidence="2" type="ORF">HHK36_003025</name>
</gene>
<dbReference type="AlphaFoldDB" id="A0A834ZXJ9"/>
<keyword evidence="1" id="KW-0175">Coiled coil</keyword>
<dbReference type="EMBL" id="JABCRI010000002">
    <property type="protein sequence ID" value="KAF8410497.1"/>
    <property type="molecule type" value="Genomic_DNA"/>
</dbReference>
<name>A0A834ZXJ9_TETSI</name>
<feature type="coiled-coil region" evidence="1">
    <location>
        <begin position="58"/>
        <end position="85"/>
    </location>
</feature>
<sequence length="226" mass="25955">MQVLCIYVCVCNIHTSMPAIVLRRNQYEKKWISLPCLIVFSLQNFLSLWENPKNISSMEQIREMKETLTKSINGLRERKDHLNRQQIYNTEAVAQEQLLPQLPNHGTIYQGSHEGINPSMIHGSVGCSTQPNMLTGSMGSKQVFNFQDSYQQPNYNMSSLENFNRGLDQVHPEGLSFNPMQQFEAIDPSNANHFNPMQQFEPTCQSYVNHFPHPNSEPSVNPTWQP</sequence>
<reference evidence="2 3" key="1">
    <citation type="submission" date="2020-04" db="EMBL/GenBank/DDBJ databases">
        <title>Plant Genome Project.</title>
        <authorList>
            <person name="Zhang R.-G."/>
        </authorList>
    </citation>
    <scope>NUCLEOTIDE SEQUENCE [LARGE SCALE GENOMIC DNA]</scope>
    <source>
        <strain evidence="2">YNK0</strain>
        <tissue evidence="2">Leaf</tissue>
    </source>
</reference>
<comment type="caution">
    <text evidence="2">The sequence shown here is derived from an EMBL/GenBank/DDBJ whole genome shotgun (WGS) entry which is preliminary data.</text>
</comment>
<organism evidence="2 3">
    <name type="scientific">Tetracentron sinense</name>
    <name type="common">Spur-leaf</name>
    <dbReference type="NCBI Taxonomy" id="13715"/>
    <lineage>
        <taxon>Eukaryota</taxon>
        <taxon>Viridiplantae</taxon>
        <taxon>Streptophyta</taxon>
        <taxon>Embryophyta</taxon>
        <taxon>Tracheophyta</taxon>
        <taxon>Spermatophyta</taxon>
        <taxon>Magnoliopsida</taxon>
        <taxon>Trochodendrales</taxon>
        <taxon>Trochodendraceae</taxon>
        <taxon>Tetracentron</taxon>
    </lineage>
</organism>
<evidence type="ECO:0000256" key="1">
    <source>
        <dbReference type="SAM" id="Coils"/>
    </source>
</evidence>
<accession>A0A834ZXJ9</accession>
<dbReference type="Proteomes" id="UP000655225">
    <property type="component" value="Unassembled WGS sequence"/>
</dbReference>